<proteinExistence type="predicted"/>
<accession>A0A1M5HNP7</accession>
<dbReference type="STRING" id="288992.SAMN04488522_104742"/>
<keyword evidence="2" id="KW-1185">Reference proteome</keyword>
<protein>
    <recommendedName>
        <fullName evidence="3">Peptidase MA superfamily protein</fullName>
    </recommendedName>
</protein>
<name>A0A1M5HNP7_9SPHI</name>
<gene>
    <name evidence="1" type="ORF">SAMN04488522_104742</name>
</gene>
<organism evidence="1 2">
    <name type="scientific">Pedobacter caeni</name>
    <dbReference type="NCBI Taxonomy" id="288992"/>
    <lineage>
        <taxon>Bacteria</taxon>
        <taxon>Pseudomonadati</taxon>
        <taxon>Bacteroidota</taxon>
        <taxon>Sphingobacteriia</taxon>
        <taxon>Sphingobacteriales</taxon>
        <taxon>Sphingobacteriaceae</taxon>
        <taxon>Pedobacter</taxon>
    </lineage>
</organism>
<sequence>MRFLYFLTILALAQIQSKAQLYVPVKIDTSQAKIKSLYLFINDYMKKDTISNEMWHPKYKHKKLPDNNMDWIWGQYTPKKIARTFNLELAELQKVNDTLSYFKISAKSKPDKENYSYTNIYKYYIVEKEGKYYMDNCKPYDTDRFRKHETKNIHFYVSPFYTIDKRKMEDASKTLDALYLKFKKPHLKKPIDYFMCATEEELNNLSNIVIWDGGLAGFTNIPEAYIVGINKNPEYKHEFIHAILGLGANCFFLQEGIASLYGGIDAGKTSNEEALKELRACYQAGKCNFDNLYLRQVQQQYSSSLTYTFAAVFCKYLIDNYGMDYFYELYYDKEITSDNFLETLIKKTGKSKAEIKKEIEKLIGLP</sequence>
<dbReference type="AlphaFoldDB" id="A0A1M5HNP7"/>
<dbReference type="RefSeq" id="WP_073233500.1">
    <property type="nucleotide sequence ID" value="NZ_FQUQ01000004.1"/>
</dbReference>
<evidence type="ECO:0000313" key="1">
    <source>
        <dbReference type="EMBL" id="SHG17565.1"/>
    </source>
</evidence>
<dbReference type="EMBL" id="FQUQ01000004">
    <property type="protein sequence ID" value="SHG17565.1"/>
    <property type="molecule type" value="Genomic_DNA"/>
</dbReference>
<dbReference type="OrthoDB" id="1947591at2"/>
<reference evidence="2" key="1">
    <citation type="submission" date="2016-11" db="EMBL/GenBank/DDBJ databases">
        <authorList>
            <person name="Varghese N."/>
            <person name="Submissions S."/>
        </authorList>
    </citation>
    <scope>NUCLEOTIDE SEQUENCE [LARGE SCALE GENOMIC DNA]</scope>
    <source>
        <strain evidence="2">DSM 16990</strain>
    </source>
</reference>
<evidence type="ECO:0008006" key="3">
    <source>
        <dbReference type="Google" id="ProtNLM"/>
    </source>
</evidence>
<evidence type="ECO:0000313" key="2">
    <source>
        <dbReference type="Proteomes" id="UP000184287"/>
    </source>
</evidence>
<dbReference type="Proteomes" id="UP000184287">
    <property type="component" value="Unassembled WGS sequence"/>
</dbReference>